<comment type="caution">
    <text evidence="1">The sequence shown here is derived from an EMBL/GenBank/DDBJ whole genome shotgun (WGS) entry which is preliminary data.</text>
</comment>
<protein>
    <submittedName>
        <fullName evidence="1">Uncharacterized protein</fullName>
    </submittedName>
</protein>
<sequence length="72" mass="8141">MLVADLLESLDDDVDTKTALKLTGIKSRTTLIAERQRRGTLIRHSKLGRSCMYSRASCLAYKRAHRLLVGYC</sequence>
<gene>
    <name evidence="1" type="ORF">IC235_17475</name>
</gene>
<organism evidence="1 2">
    <name type="scientific">Hymenobacter montanus</name>
    <dbReference type="NCBI Taxonomy" id="2771359"/>
    <lineage>
        <taxon>Bacteria</taxon>
        <taxon>Pseudomonadati</taxon>
        <taxon>Bacteroidota</taxon>
        <taxon>Cytophagia</taxon>
        <taxon>Cytophagales</taxon>
        <taxon>Hymenobacteraceae</taxon>
        <taxon>Hymenobacter</taxon>
    </lineage>
</organism>
<accession>A0A927BGD5</accession>
<reference evidence="1" key="1">
    <citation type="submission" date="2020-09" db="EMBL/GenBank/DDBJ databases">
        <authorList>
            <person name="Kim M.K."/>
        </authorList>
    </citation>
    <scope>NUCLEOTIDE SEQUENCE</scope>
    <source>
        <strain evidence="1">BT664</strain>
    </source>
</reference>
<proteinExistence type="predicted"/>
<keyword evidence="2" id="KW-1185">Reference proteome</keyword>
<dbReference type="AlphaFoldDB" id="A0A927BGD5"/>
<evidence type="ECO:0000313" key="2">
    <source>
        <dbReference type="Proteomes" id="UP000612233"/>
    </source>
</evidence>
<dbReference type="EMBL" id="JACXAD010000022">
    <property type="protein sequence ID" value="MBD2769684.1"/>
    <property type="molecule type" value="Genomic_DNA"/>
</dbReference>
<name>A0A927BGD5_9BACT</name>
<dbReference type="RefSeq" id="WP_191006493.1">
    <property type="nucleotide sequence ID" value="NZ_JACXAD010000022.1"/>
</dbReference>
<evidence type="ECO:0000313" key="1">
    <source>
        <dbReference type="EMBL" id="MBD2769684.1"/>
    </source>
</evidence>
<dbReference type="Proteomes" id="UP000612233">
    <property type="component" value="Unassembled WGS sequence"/>
</dbReference>